<accession>A0ABW2XJF8</accession>
<feature type="compositionally biased region" description="Low complexity" evidence="1">
    <location>
        <begin position="189"/>
        <end position="201"/>
    </location>
</feature>
<feature type="region of interest" description="Disordered" evidence="1">
    <location>
        <begin position="176"/>
        <end position="281"/>
    </location>
</feature>
<evidence type="ECO:0000256" key="2">
    <source>
        <dbReference type="SAM" id="SignalP"/>
    </source>
</evidence>
<dbReference type="Proteomes" id="UP001597063">
    <property type="component" value="Unassembled WGS sequence"/>
</dbReference>
<feature type="signal peptide" evidence="2">
    <location>
        <begin position="1"/>
        <end position="16"/>
    </location>
</feature>
<comment type="caution">
    <text evidence="4">The sequence shown here is derived from an EMBL/GenBank/DDBJ whole genome shotgun (WGS) entry which is preliminary data.</text>
</comment>
<dbReference type="Gene3D" id="3.20.20.80">
    <property type="entry name" value="Glycosidases"/>
    <property type="match status" value="1"/>
</dbReference>
<evidence type="ECO:0000313" key="4">
    <source>
        <dbReference type="EMBL" id="MFD0686646.1"/>
    </source>
</evidence>
<evidence type="ECO:0000313" key="5">
    <source>
        <dbReference type="Proteomes" id="UP001597063"/>
    </source>
</evidence>
<evidence type="ECO:0000256" key="1">
    <source>
        <dbReference type="SAM" id="MobiDB-lite"/>
    </source>
</evidence>
<name>A0ABW2XJF8_9ACTN</name>
<feature type="chain" id="PRO_5045536179" evidence="2">
    <location>
        <begin position="17"/>
        <end position="500"/>
    </location>
</feature>
<dbReference type="InterPro" id="IPR017853">
    <property type="entry name" value="GH"/>
</dbReference>
<reference evidence="5" key="1">
    <citation type="journal article" date="2019" name="Int. J. Syst. Evol. Microbiol.">
        <title>The Global Catalogue of Microorganisms (GCM) 10K type strain sequencing project: providing services to taxonomists for standard genome sequencing and annotation.</title>
        <authorList>
            <consortium name="The Broad Institute Genomics Platform"/>
            <consortium name="The Broad Institute Genome Sequencing Center for Infectious Disease"/>
            <person name="Wu L."/>
            <person name="Ma J."/>
        </authorList>
    </citation>
    <scope>NUCLEOTIDE SEQUENCE [LARGE SCALE GENOMIC DNA]</scope>
    <source>
        <strain evidence="5">JCM 9371</strain>
    </source>
</reference>
<evidence type="ECO:0000259" key="3">
    <source>
        <dbReference type="Pfam" id="PF08924"/>
    </source>
</evidence>
<dbReference type="RefSeq" id="WP_131758693.1">
    <property type="nucleotide sequence ID" value="NZ_CAACUY010000057.1"/>
</dbReference>
<keyword evidence="5" id="KW-1185">Reference proteome</keyword>
<dbReference type="SUPFAM" id="SSF51445">
    <property type="entry name" value="(Trans)glycosidases"/>
    <property type="match status" value="1"/>
</dbReference>
<feature type="domain" description="Rv2525c-like glycoside hydrolase-like" evidence="3">
    <location>
        <begin position="304"/>
        <end position="495"/>
    </location>
</feature>
<dbReference type="InterPro" id="IPR015020">
    <property type="entry name" value="Rv2525c-like_Glyco_Hydro-like"/>
</dbReference>
<protein>
    <submittedName>
        <fullName evidence="4">DUF1906 domain-containing protein</fullName>
    </submittedName>
</protein>
<proteinExistence type="predicted"/>
<keyword evidence="2" id="KW-0732">Signal</keyword>
<organism evidence="4 5">
    <name type="scientific">Actinomadura fibrosa</name>
    <dbReference type="NCBI Taxonomy" id="111802"/>
    <lineage>
        <taxon>Bacteria</taxon>
        <taxon>Bacillati</taxon>
        <taxon>Actinomycetota</taxon>
        <taxon>Actinomycetes</taxon>
        <taxon>Streptosporangiales</taxon>
        <taxon>Thermomonosporaceae</taxon>
        <taxon>Actinomadura</taxon>
    </lineage>
</organism>
<sequence length="500" mass="53175">MRHAVLLSGISGVAAAAPLVAGLGPAAARTPPDAPAALIRPAPPRSAPPRDAPRVVHYRGVRVPVPPGWEVHRLDRHPARCVRYDRHAVYLGRPGAQPDCPARVVGRTEALHVVPLGAGRTSRTAVQGDKLAGLDVRPSTGQETTVRLPEAGVTIIGVYGTDRALLERTIRATRLTPNWPAGSGGAKPGGAATAPKHAAQPNGAASGGPVEPARRKAEADPDPTLPGFPWLTPPSGIDDPDEPAGAGPGQPSGGPPPPLPPDGQAGVEGPDEQTNWATGKGFDTCTAPSLAAMRAWRPSFDVTNIYIGGAARGCAQPNLTASWVREVRRMGYRITPTYVGLQAPCGRRPQRFTRRNAAAKGAAAAADAARRADALGIPPGMPVYLDMEAYRSRKASCRKAVLRFVDAWVRALEARNYQPCMYSSASSGMRDVGWATGISKPGCIWFADWDGRAQAYGDPYLPDRWWPPHRRIKQYRGGHRERHGGVTINIDSNYVDGRVY</sequence>
<dbReference type="Pfam" id="PF08924">
    <property type="entry name" value="Rv2525c_GlyHyd-like"/>
    <property type="match status" value="1"/>
</dbReference>
<gene>
    <name evidence="4" type="ORF">ACFQZM_19250</name>
</gene>
<dbReference type="EMBL" id="JBHTGP010000011">
    <property type="protein sequence ID" value="MFD0686646.1"/>
    <property type="molecule type" value="Genomic_DNA"/>
</dbReference>